<dbReference type="Proteomes" id="UP001597463">
    <property type="component" value="Unassembled WGS sequence"/>
</dbReference>
<feature type="domain" description="GGDEF" evidence="4">
    <location>
        <begin position="255"/>
        <end position="387"/>
    </location>
</feature>
<dbReference type="InterPro" id="IPR050469">
    <property type="entry name" value="Diguanylate_Cyclase"/>
</dbReference>
<accession>A0ABW5UQP4</accession>
<reference evidence="6" key="1">
    <citation type="journal article" date="2019" name="Int. J. Syst. Evol. Microbiol.">
        <title>The Global Catalogue of Microorganisms (GCM) 10K type strain sequencing project: providing services to taxonomists for standard genome sequencing and annotation.</title>
        <authorList>
            <consortium name="The Broad Institute Genomics Platform"/>
            <consortium name="The Broad Institute Genome Sequencing Center for Infectious Disease"/>
            <person name="Wu L."/>
            <person name="Ma J."/>
        </authorList>
    </citation>
    <scope>NUCLEOTIDE SEQUENCE [LARGE SCALE GENOMIC DNA]</scope>
    <source>
        <strain evidence="6">TISTR 1906</strain>
    </source>
</reference>
<dbReference type="InterPro" id="IPR043128">
    <property type="entry name" value="Rev_trsase/Diguanyl_cyclase"/>
</dbReference>
<feature type="transmembrane region" description="Helical" evidence="3">
    <location>
        <begin position="155"/>
        <end position="174"/>
    </location>
</feature>
<dbReference type="CDD" id="cd01949">
    <property type="entry name" value="GGDEF"/>
    <property type="match status" value="1"/>
</dbReference>
<dbReference type="NCBIfam" id="TIGR00254">
    <property type="entry name" value="GGDEF"/>
    <property type="match status" value="1"/>
</dbReference>
<sequence>MPPLDFFSMTAVVAVNLLAIAFVLPWSMGHQVDAPARHAQRFFLLQGLAWIVILVASRHPVRPWIDILPFLAASISMWALWQLSRALVGWLGPRSLLLERGLLLMCMAGPLGFVVLVNHMDYRLAWFSLCHGLGVALAACMALRPRKRVARGWRYMMFGIGMVMAASLLMRSVLALETPWLPFFTADSPANHGFALVAPFCTTLLLIAILVAWRDEANQKLRDMALQDALTGLANRRSLETQGQHMLKRAMREGLPLSLVMLDLDYFKGVNDRYGHVVGDQALQLLARTLQKQTRGDELAARWGGEEFCLLVYASPDEVQALCMRLKSALLLGSRLELAFELCFSAGCAHAESVWEGLTLEQMLAQADKALYQAKHLGRSRWETVILSPS</sequence>
<dbReference type="EMBL" id="JBHUMV010000005">
    <property type="protein sequence ID" value="MFD2754819.1"/>
    <property type="molecule type" value="Genomic_DNA"/>
</dbReference>
<evidence type="ECO:0000256" key="3">
    <source>
        <dbReference type="SAM" id="Phobius"/>
    </source>
</evidence>
<name>A0ABW5UQP4_9BURK</name>
<feature type="transmembrane region" description="Helical" evidence="3">
    <location>
        <begin position="6"/>
        <end position="27"/>
    </location>
</feature>
<comment type="caution">
    <text evidence="5">The sequence shown here is derived from an EMBL/GenBank/DDBJ whole genome shotgun (WGS) entry which is preliminary data.</text>
</comment>
<feature type="transmembrane region" description="Helical" evidence="3">
    <location>
        <begin position="63"/>
        <end position="81"/>
    </location>
</feature>
<evidence type="ECO:0000256" key="2">
    <source>
        <dbReference type="ARBA" id="ARBA00034247"/>
    </source>
</evidence>
<dbReference type="Pfam" id="PF00990">
    <property type="entry name" value="GGDEF"/>
    <property type="match status" value="1"/>
</dbReference>
<dbReference type="SUPFAM" id="SSF55073">
    <property type="entry name" value="Nucleotide cyclase"/>
    <property type="match status" value="1"/>
</dbReference>
<evidence type="ECO:0000256" key="1">
    <source>
        <dbReference type="ARBA" id="ARBA00012528"/>
    </source>
</evidence>
<dbReference type="PANTHER" id="PTHR45138">
    <property type="entry name" value="REGULATORY COMPONENTS OF SENSORY TRANSDUCTION SYSTEM"/>
    <property type="match status" value="1"/>
</dbReference>
<keyword evidence="5" id="KW-0548">Nucleotidyltransferase</keyword>
<comment type="catalytic activity">
    <reaction evidence="2">
        <text>2 GTP = 3',3'-c-di-GMP + 2 diphosphate</text>
        <dbReference type="Rhea" id="RHEA:24898"/>
        <dbReference type="ChEBI" id="CHEBI:33019"/>
        <dbReference type="ChEBI" id="CHEBI:37565"/>
        <dbReference type="ChEBI" id="CHEBI:58805"/>
        <dbReference type="EC" id="2.7.7.65"/>
    </reaction>
</comment>
<gene>
    <name evidence="5" type="ORF">ACFSW6_12035</name>
</gene>
<feature type="transmembrane region" description="Helical" evidence="3">
    <location>
        <begin position="39"/>
        <end position="57"/>
    </location>
</feature>
<dbReference type="RefSeq" id="WP_066475836.1">
    <property type="nucleotide sequence ID" value="NZ_BCNT01000005.1"/>
</dbReference>
<dbReference type="SMART" id="SM00267">
    <property type="entry name" value="GGDEF"/>
    <property type="match status" value="1"/>
</dbReference>
<keyword evidence="3" id="KW-1133">Transmembrane helix</keyword>
<protein>
    <recommendedName>
        <fullName evidence="1">diguanylate cyclase</fullName>
        <ecNumber evidence="1">2.7.7.65</ecNumber>
    </recommendedName>
</protein>
<dbReference type="EC" id="2.7.7.65" evidence="1"/>
<keyword evidence="5" id="KW-0808">Transferase</keyword>
<evidence type="ECO:0000259" key="4">
    <source>
        <dbReference type="PROSITE" id="PS50887"/>
    </source>
</evidence>
<feature type="transmembrane region" description="Helical" evidence="3">
    <location>
        <begin position="194"/>
        <end position="213"/>
    </location>
</feature>
<dbReference type="Gene3D" id="3.30.70.270">
    <property type="match status" value="1"/>
</dbReference>
<keyword evidence="3" id="KW-0812">Transmembrane</keyword>
<dbReference type="InterPro" id="IPR029787">
    <property type="entry name" value="Nucleotide_cyclase"/>
</dbReference>
<organism evidence="5 6">
    <name type="scientific">Comamonas terrae</name>
    <dbReference type="NCBI Taxonomy" id="673548"/>
    <lineage>
        <taxon>Bacteria</taxon>
        <taxon>Pseudomonadati</taxon>
        <taxon>Pseudomonadota</taxon>
        <taxon>Betaproteobacteria</taxon>
        <taxon>Burkholderiales</taxon>
        <taxon>Comamonadaceae</taxon>
        <taxon>Comamonas</taxon>
    </lineage>
</organism>
<feature type="transmembrane region" description="Helical" evidence="3">
    <location>
        <begin position="101"/>
        <end position="118"/>
    </location>
</feature>
<evidence type="ECO:0000313" key="5">
    <source>
        <dbReference type="EMBL" id="MFD2754819.1"/>
    </source>
</evidence>
<dbReference type="PROSITE" id="PS50887">
    <property type="entry name" value="GGDEF"/>
    <property type="match status" value="1"/>
</dbReference>
<keyword evidence="3" id="KW-0472">Membrane</keyword>
<dbReference type="PANTHER" id="PTHR45138:SF9">
    <property type="entry name" value="DIGUANYLATE CYCLASE DGCM-RELATED"/>
    <property type="match status" value="1"/>
</dbReference>
<keyword evidence="6" id="KW-1185">Reference proteome</keyword>
<dbReference type="InterPro" id="IPR000160">
    <property type="entry name" value="GGDEF_dom"/>
</dbReference>
<proteinExistence type="predicted"/>
<dbReference type="GO" id="GO:0052621">
    <property type="term" value="F:diguanylate cyclase activity"/>
    <property type="evidence" value="ECO:0007669"/>
    <property type="project" value="UniProtKB-EC"/>
</dbReference>
<evidence type="ECO:0000313" key="6">
    <source>
        <dbReference type="Proteomes" id="UP001597463"/>
    </source>
</evidence>